<name>A0A0R3WVI0_HYDTA</name>
<dbReference type="EMBL" id="UYWX01005246">
    <property type="protein sequence ID" value="VDM25585.1"/>
    <property type="molecule type" value="Genomic_DNA"/>
</dbReference>
<evidence type="ECO:0000256" key="1">
    <source>
        <dbReference type="SAM" id="MobiDB-lite"/>
    </source>
</evidence>
<dbReference type="OrthoDB" id="10257301at2759"/>
<dbReference type="AlphaFoldDB" id="A0A0R3WVI0"/>
<protein>
    <submittedName>
        <fullName evidence="4">WD_REPEATS_REGION domain-containing protein</fullName>
    </submittedName>
</protein>
<feature type="compositionally biased region" description="Basic and acidic residues" evidence="1">
    <location>
        <begin position="71"/>
        <end position="83"/>
    </location>
</feature>
<dbReference type="InterPro" id="IPR015943">
    <property type="entry name" value="WD40/YVTN_repeat-like_dom_sf"/>
</dbReference>
<proteinExistence type="predicted"/>
<organism evidence="4">
    <name type="scientific">Hydatigena taeniaeformis</name>
    <name type="common">Feline tapeworm</name>
    <name type="synonym">Taenia taeniaeformis</name>
    <dbReference type="NCBI Taxonomy" id="6205"/>
    <lineage>
        <taxon>Eukaryota</taxon>
        <taxon>Metazoa</taxon>
        <taxon>Spiralia</taxon>
        <taxon>Lophotrochozoa</taxon>
        <taxon>Platyhelminthes</taxon>
        <taxon>Cestoda</taxon>
        <taxon>Eucestoda</taxon>
        <taxon>Cyclophyllidea</taxon>
        <taxon>Taeniidae</taxon>
        <taxon>Hydatigera</taxon>
    </lineage>
</organism>
<dbReference type="Gene3D" id="2.130.10.10">
    <property type="entry name" value="YVTN repeat-like/Quinoprotein amine dehydrogenase"/>
    <property type="match status" value="1"/>
</dbReference>
<feature type="compositionally biased region" description="Polar residues" evidence="1">
    <location>
        <begin position="84"/>
        <end position="93"/>
    </location>
</feature>
<dbReference type="PANTHER" id="PTHR43979">
    <property type="entry name" value="PRE-MRNA-PROCESSING FACTOR 17"/>
    <property type="match status" value="1"/>
</dbReference>
<evidence type="ECO:0000313" key="2">
    <source>
        <dbReference type="EMBL" id="VDM25585.1"/>
    </source>
</evidence>
<reference evidence="4" key="1">
    <citation type="submission" date="2017-02" db="UniProtKB">
        <authorList>
            <consortium name="WormBaseParasite"/>
        </authorList>
    </citation>
    <scope>IDENTIFICATION</scope>
</reference>
<dbReference type="GO" id="GO:0000398">
    <property type="term" value="P:mRNA splicing, via spliceosome"/>
    <property type="evidence" value="ECO:0007669"/>
    <property type="project" value="InterPro"/>
</dbReference>
<keyword evidence="3" id="KW-1185">Reference proteome</keyword>
<evidence type="ECO:0000313" key="3">
    <source>
        <dbReference type="Proteomes" id="UP000274429"/>
    </source>
</evidence>
<dbReference type="GO" id="GO:0071013">
    <property type="term" value="C:catalytic step 2 spliceosome"/>
    <property type="evidence" value="ECO:0007669"/>
    <property type="project" value="InterPro"/>
</dbReference>
<dbReference type="WBParaSite" id="TTAC_0000477001-mRNA-1">
    <property type="protein sequence ID" value="TTAC_0000477001-mRNA-1"/>
    <property type="gene ID" value="TTAC_0000477001"/>
</dbReference>
<dbReference type="PANTHER" id="PTHR43979:SF1">
    <property type="entry name" value="PRE-MRNA-PROCESSING FACTOR 17"/>
    <property type="match status" value="1"/>
</dbReference>
<feature type="region of interest" description="Disordered" evidence="1">
    <location>
        <begin position="69"/>
        <end position="101"/>
    </location>
</feature>
<feature type="region of interest" description="Disordered" evidence="1">
    <location>
        <begin position="1"/>
        <end position="29"/>
    </location>
</feature>
<reference evidence="2 3" key="2">
    <citation type="submission" date="2018-11" db="EMBL/GenBank/DDBJ databases">
        <authorList>
            <consortium name="Pathogen Informatics"/>
        </authorList>
    </citation>
    <scope>NUCLEOTIDE SEQUENCE [LARGE SCALE GENOMIC DNA]</scope>
</reference>
<accession>A0A0R3WVI0</accession>
<dbReference type="Proteomes" id="UP000274429">
    <property type="component" value="Unassembled WGS sequence"/>
</dbReference>
<dbReference type="InterPro" id="IPR032847">
    <property type="entry name" value="PRPF17"/>
</dbReference>
<dbReference type="STRING" id="6205.A0A0R3WVI0"/>
<sequence>MTLKASKTVAERKGTSKREKRPRAYNWDPSSDDYTGPWAKYKDEVTISVPSDEDRAYLEAYLAKKAVKKKRVEEAPMSEEKSTLHISTPTDYQGRSFLHPPHDVPGVSLTTEEPPERCFLPKRLIHEWSNAHARGVSAIRLFPKSGHLLLSAGMDSKVKVCQLSSVVIFVLSHPSSQR</sequence>
<evidence type="ECO:0000313" key="4">
    <source>
        <dbReference type="WBParaSite" id="TTAC_0000477001-mRNA-1"/>
    </source>
</evidence>
<dbReference type="GO" id="GO:0003729">
    <property type="term" value="F:mRNA binding"/>
    <property type="evidence" value="ECO:0007669"/>
    <property type="project" value="TreeGrafter"/>
</dbReference>
<gene>
    <name evidence="2" type="ORF">TTAC_LOCUS4755</name>
</gene>